<dbReference type="EMBL" id="SHKP01000005">
    <property type="protein sequence ID" value="RZU00891.1"/>
    <property type="molecule type" value="Genomic_DNA"/>
</dbReference>
<evidence type="ECO:0000313" key="1">
    <source>
        <dbReference type="EMBL" id="RZU00891.1"/>
    </source>
</evidence>
<dbReference type="RefSeq" id="WP_130431319.1">
    <property type="nucleotide sequence ID" value="NZ_SHKP01000005.1"/>
</dbReference>
<proteinExistence type="predicted"/>
<dbReference type="OrthoDB" id="9830851at2"/>
<dbReference type="Proteomes" id="UP000293671">
    <property type="component" value="Unassembled WGS sequence"/>
</dbReference>
<comment type="caution">
    <text evidence="1">The sequence shown here is derived from an EMBL/GenBank/DDBJ whole genome shotgun (WGS) entry which is preliminary data.</text>
</comment>
<organism evidence="1 2">
    <name type="scientific">Rivibacter subsaxonicus</name>
    <dbReference type="NCBI Taxonomy" id="457575"/>
    <lineage>
        <taxon>Bacteria</taxon>
        <taxon>Pseudomonadati</taxon>
        <taxon>Pseudomonadota</taxon>
        <taxon>Betaproteobacteria</taxon>
        <taxon>Burkholderiales</taxon>
        <taxon>Rivibacter</taxon>
    </lineage>
</organism>
<name>A0A4Q7VW37_9BURK</name>
<gene>
    <name evidence="1" type="ORF">EV670_1604</name>
</gene>
<keyword evidence="2" id="KW-1185">Reference proteome</keyword>
<accession>A0A4Q7VW37</accession>
<protein>
    <submittedName>
        <fullName evidence="1">Uncharacterized protein</fullName>
    </submittedName>
</protein>
<reference evidence="1 2" key="1">
    <citation type="submission" date="2019-02" db="EMBL/GenBank/DDBJ databases">
        <title>Genomic Encyclopedia of Type Strains, Phase IV (KMG-IV): sequencing the most valuable type-strain genomes for metagenomic binning, comparative biology and taxonomic classification.</title>
        <authorList>
            <person name="Goeker M."/>
        </authorList>
    </citation>
    <scope>NUCLEOTIDE SEQUENCE [LARGE SCALE GENOMIC DNA]</scope>
    <source>
        <strain evidence="1 2">DSM 19570</strain>
    </source>
</reference>
<evidence type="ECO:0000313" key="2">
    <source>
        <dbReference type="Proteomes" id="UP000293671"/>
    </source>
</evidence>
<dbReference type="AlphaFoldDB" id="A0A4Q7VW37"/>
<sequence length="150" mass="16233">MLKNAGKYLGDPTVVSELVRGFVSRVVGLRATWHESGGAADPTEEIRQLVRDMGDVFLGRDARYVPQPFNARHRLGVMIRVALSSGDKDPGEAFFDLLARCALQSSIDLDAGKPAAQVQAELEVKVQAAIEFLLGRSQPAAWTDGEKATP</sequence>